<protein>
    <submittedName>
        <fullName evidence="6">Transcriptional regulator, LysR family</fullName>
    </submittedName>
</protein>
<reference evidence="6 7" key="1">
    <citation type="submission" date="2016-10" db="EMBL/GenBank/DDBJ databases">
        <authorList>
            <person name="de Groot N.N."/>
        </authorList>
    </citation>
    <scope>NUCLEOTIDE SEQUENCE [LARGE SCALE GENOMIC DNA]</scope>
    <source>
        <strain evidence="6 7">F</strain>
    </source>
</reference>
<sequence>MTLNQLTYFRTVAETGNMRQAAEVLYISQPSLSASIANLEAELGVALFERRHQRLFLTTHGEAFLAHCRQIQKDLEDARDHMKILSDEEQQFFRIGMITPFLRDYFPKKMQAFQKLPGNENVSFTFSNAQTPELVQGLKNGIFDLLLCSANEDPEVRQIPIRKEPLVFISPKKEPYVLECWESLSEFKLIGYLKDSVMDRLIERAAGEHGVKLHFLHRAPGDDSIISLVEYGFGNAIIPKNRNLMYYDVSCTPLPGSAYYRTVYLTTLRDHPCRGAAARFANFLEKDVKKGLSSNTS</sequence>
<dbReference type="SUPFAM" id="SSF46785">
    <property type="entry name" value="Winged helix' DNA-binding domain"/>
    <property type="match status" value="1"/>
</dbReference>
<dbReference type="GO" id="GO:0032993">
    <property type="term" value="C:protein-DNA complex"/>
    <property type="evidence" value="ECO:0007669"/>
    <property type="project" value="TreeGrafter"/>
</dbReference>
<dbReference type="Gene3D" id="1.10.10.10">
    <property type="entry name" value="Winged helix-like DNA-binding domain superfamily/Winged helix DNA-binding domain"/>
    <property type="match status" value="1"/>
</dbReference>
<dbReference type="SUPFAM" id="SSF53850">
    <property type="entry name" value="Periplasmic binding protein-like II"/>
    <property type="match status" value="1"/>
</dbReference>
<keyword evidence="3" id="KW-0238">DNA-binding</keyword>
<evidence type="ECO:0000256" key="3">
    <source>
        <dbReference type="ARBA" id="ARBA00023125"/>
    </source>
</evidence>
<dbReference type="Gene3D" id="3.40.190.290">
    <property type="match status" value="1"/>
</dbReference>
<dbReference type="InterPro" id="IPR000847">
    <property type="entry name" value="LysR_HTH_N"/>
</dbReference>
<gene>
    <name evidence="6" type="ORF">SAMN02910262_01240</name>
</gene>
<dbReference type="RefSeq" id="WP_031475049.1">
    <property type="nucleotide sequence ID" value="NZ_FOZC01000005.1"/>
</dbReference>
<evidence type="ECO:0000313" key="7">
    <source>
        <dbReference type="Proteomes" id="UP000214760"/>
    </source>
</evidence>
<organism evidence="6 7">
    <name type="scientific">[Clostridium] aminophilum</name>
    <dbReference type="NCBI Taxonomy" id="1526"/>
    <lineage>
        <taxon>Bacteria</taxon>
        <taxon>Bacillati</taxon>
        <taxon>Bacillota</taxon>
        <taxon>Clostridia</taxon>
        <taxon>Lachnospirales</taxon>
        <taxon>Lachnospiraceae</taxon>
    </lineage>
</organism>
<dbReference type="PANTHER" id="PTHR30346:SF28">
    <property type="entry name" value="HTH-TYPE TRANSCRIPTIONAL REGULATOR CYNR"/>
    <property type="match status" value="1"/>
</dbReference>
<keyword evidence="2" id="KW-0805">Transcription regulation</keyword>
<evidence type="ECO:0000256" key="2">
    <source>
        <dbReference type="ARBA" id="ARBA00023015"/>
    </source>
</evidence>
<dbReference type="Pfam" id="PF00126">
    <property type="entry name" value="HTH_1"/>
    <property type="match status" value="1"/>
</dbReference>
<dbReference type="EMBL" id="FOZC01000005">
    <property type="protein sequence ID" value="SFR74390.1"/>
    <property type="molecule type" value="Genomic_DNA"/>
</dbReference>
<dbReference type="FunFam" id="1.10.10.10:FF:000001">
    <property type="entry name" value="LysR family transcriptional regulator"/>
    <property type="match status" value="1"/>
</dbReference>
<evidence type="ECO:0000256" key="1">
    <source>
        <dbReference type="ARBA" id="ARBA00009437"/>
    </source>
</evidence>
<feature type="domain" description="HTH lysR-type" evidence="5">
    <location>
        <begin position="1"/>
        <end position="58"/>
    </location>
</feature>
<dbReference type="GO" id="GO:0003700">
    <property type="term" value="F:DNA-binding transcription factor activity"/>
    <property type="evidence" value="ECO:0007669"/>
    <property type="project" value="InterPro"/>
</dbReference>
<dbReference type="CDD" id="cd05466">
    <property type="entry name" value="PBP2_LTTR_substrate"/>
    <property type="match status" value="1"/>
</dbReference>
<accession>A0A1I6J785</accession>
<keyword evidence="4" id="KW-0804">Transcription</keyword>
<evidence type="ECO:0000313" key="6">
    <source>
        <dbReference type="EMBL" id="SFR74390.1"/>
    </source>
</evidence>
<dbReference type="PRINTS" id="PR00039">
    <property type="entry name" value="HTHLYSR"/>
</dbReference>
<evidence type="ECO:0000256" key="4">
    <source>
        <dbReference type="ARBA" id="ARBA00023163"/>
    </source>
</evidence>
<dbReference type="PANTHER" id="PTHR30346">
    <property type="entry name" value="TRANSCRIPTIONAL DUAL REGULATOR HCAR-RELATED"/>
    <property type="match status" value="1"/>
</dbReference>
<dbReference type="Proteomes" id="UP000214760">
    <property type="component" value="Unassembled WGS sequence"/>
</dbReference>
<dbReference type="PROSITE" id="PS50931">
    <property type="entry name" value="HTH_LYSR"/>
    <property type="match status" value="1"/>
</dbReference>
<dbReference type="InterPro" id="IPR036388">
    <property type="entry name" value="WH-like_DNA-bd_sf"/>
</dbReference>
<dbReference type="GO" id="GO:0003677">
    <property type="term" value="F:DNA binding"/>
    <property type="evidence" value="ECO:0007669"/>
    <property type="project" value="UniProtKB-KW"/>
</dbReference>
<proteinExistence type="inferred from homology"/>
<dbReference type="AlphaFoldDB" id="A0A1I6J785"/>
<name>A0A1I6J785_9FIRM</name>
<dbReference type="InterPro" id="IPR036390">
    <property type="entry name" value="WH_DNA-bd_sf"/>
</dbReference>
<dbReference type="Pfam" id="PF03466">
    <property type="entry name" value="LysR_substrate"/>
    <property type="match status" value="1"/>
</dbReference>
<dbReference type="InterPro" id="IPR005119">
    <property type="entry name" value="LysR_subst-bd"/>
</dbReference>
<evidence type="ECO:0000259" key="5">
    <source>
        <dbReference type="PROSITE" id="PS50931"/>
    </source>
</evidence>
<comment type="similarity">
    <text evidence="1">Belongs to the LysR transcriptional regulatory family.</text>
</comment>